<proteinExistence type="predicted"/>
<dbReference type="InterPro" id="IPR028965">
    <property type="entry name" value="Imm7"/>
</dbReference>
<keyword evidence="2" id="KW-1185">Reference proteome</keyword>
<dbReference type="AlphaFoldDB" id="A0AA41TWX5"/>
<dbReference type="EMBL" id="JAKFHA010000001">
    <property type="protein sequence ID" value="MCF2526273.1"/>
    <property type="molecule type" value="Genomic_DNA"/>
</dbReference>
<protein>
    <submittedName>
        <fullName evidence="1">Immunity 7 family protein</fullName>
    </submittedName>
</protein>
<accession>A0AA41TWX5</accession>
<organism evidence="1 2">
    <name type="scientific">Yinghuangia soli</name>
    <dbReference type="NCBI Taxonomy" id="2908204"/>
    <lineage>
        <taxon>Bacteria</taxon>
        <taxon>Bacillati</taxon>
        <taxon>Actinomycetota</taxon>
        <taxon>Actinomycetes</taxon>
        <taxon>Kitasatosporales</taxon>
        <taxon>Streptomycetaceae</taxon>
        <taxon>Yinghuangia</taxon>
    </lineage>
</organism>
<reference evidence="1" key="1">
    <citation type="submission" date="2022-01" db="EMBL/GenBank/DDBJ databases">
        <title>Genome-Based Taxonomic Classification of the Phylum Actinobacteria.</title>
        <authorList>
            <person name="Gao Y."/>
        </authorList>
    </citation>
    <scope>NUCLEOTIDE SEQUENCE</scope>
    <source>
        <strain evidence="1">KLBMP 8922</strain>
    </source>
</reference>
<name>A0AA41TWX5_9ACTN</name>
<gene>
    <name evidence="1" type="ORF">LZ495_03425</name>
</gene>
<comment type="caution">
    <text evidence="1">The sequence shown here is derived from an EMBL/GenBank/DDBJ whole genome shotgun (WGS) entry which is preliminary data.</text>
</comment>
<dbReference type="Proteomes" id="UP001165378">
    <property type="component" value="Unassembled WGS sequence"/>
</dbReference>
<dbReference type="Pfam" id="PF15585">
    <property type="entry name" value="Imm7"/>
    <property type="match status" value="1"/>
</dbReference>
<sequence length="133" mass="15113">MFEYHGWVHVLESAGAEDEDDGRLQGIAAELRDRIREIDSPYLLDLRWMNGELFVHFGGMPNHRHAGVIAFFGEVGRRAPGSYGLLHVHDDEWRGHENEFRVFRMVRGSVAECPDALLSPCIPLLEDPFPATD</sequence>
<evidence type="ECO:0000313" key="2">
    <source>
        <dbReference type="Proteomes" id="UP001165378"/>
    </source>
</evidence>
<evidence type="ECO:0000313" key="1">
    <source>
        <dbReference type="EMBL" id="MCF2526273.1"/>
    </source>
</evidence>
<dbReference type="RefSeq" id="WP_235050316.1">
    <property type="nucleotide sequence ID" value="NZ_JAKFHA010000001.1"/>
</dbReference>